<sequence length="11" mass="1462">MCIFTRRLFQF</sequence>
<dbReference type="EMBL" id="GGEC01065439">
    <property type="protein sequence ID" value="MBX45923.1"/>
    <property type="molecule type" value="Transcribed_RNA"/>
</dbReference>
<organism evidence="1">
    <name type="scientific">Rhizophora mucronata</name>
    <name type="common">Asiatic mangrove</name>
    <dbReference type="NCBI Taxonomy" id="61149"/>
    <lineage>
        <taxon>Eukaryota</taxon>
        <taxon>Viridiplantae</taxon>
        <taxon>Streptophyta</taxon>
        <taxon>Embryophyta</taxon>
        <taxon>Tracheophyta</taxon>
        <taxon>Spermatophyta</taxon>
        <taxon>Magnoliopsida</taxon>
        <taxon>eudicotyledons</taxon>
        <taxon>Gunneridae</taxon>
        <taxon>Pentapetalae</taxon>
        <taxon>rosids</taxon>
        <taxon>fabids</taxon>
        <taxon>Malpighiales</taxon>
        <taxon>Rhizophoraceae</taxon>
        <taxon>Rhizophora</taxon>
    </lineage>
</organism>
<evidence type="ECO:0000313" key="1">
    <source>
        <dbReference type="EMBL" id="MBX45923.1"/>
    </source>
</evidence>
<protein>
    <submittedName>
        <fullName evidence="1">Uncharacterized protein</fullName>
    </submittedName>
</protein>
<accession>A0A2P2NU20</accession>
<reference evidence="1" key="1">
    <citation type="submission" date="2018-02" db="EMBL/GenBank/DDBJ databases">
        <title>Rhizophora mucronata_Transcriptome.</title>
        <authorList>
            <person name="Meera S.P."/>
            <person name="Sreeshan A."/>
            <person name="Augustine A."/>
        </authorList>
    </citation>
    <scope>NUCLEOTIDE SEQUENCE</scope>
    <source>
        <tissue evidence="1">Leaf</tissue>
    </source>
</reference>
<name>A0A2P2NU20_RHIMU</name>
<proteinExistence type="predicted"/>